<accession>A0A9P6YVN7</accession>
<reference evidence="2 3" key="1">
    <citation type="journal article" date="2020" name="Microb. Genom.">
        <title>Genetic diversity of clinical and environmental Mucorales isolates obtained from an investigation of mucormycosis cases among solid organ transplant recipients.</title>
        <authorList>
            <person name="Nguyen M.H."/>
            <person name="Kaul D."/>
            <person name="Muto C."/>
            <person name="Cheng S.J."/>
            <person name="Richter R.A."/>
            <person name="Bruno V.M."/>
            <person name="Liu G."/>
            <person name="Beyhan S."/>
            <person name="Sundermann A.J."/>
            <person name="Mounaud S."/>
            <person name="Pasculle A.W."/>
            <person name="Nierman W.C."/>
            <person name="Driscoll E."/>
            <person name="Cumbie R."/>
            <person name="Clancy C.J."/>
            <person name="Dupont C.L."/>
        </authorList>
    </citation>
    <scope>NUCLEOTIDE SEQUENCE [LARGE SCALE GENOMIC DNA]</scope>
    <source>
        <strain evidence="2 3">GL24</strain>
    </source>
</reference>
<sequence length="195" mass="21503">MGNYKCCCCVPVRAGVLIIALLSAAFYVAVTVGLCLMIPKFDEVGGIYITPAMRGVHYASIAVTVIFAFCALFGIIGSITQHRKMISAFKLAYWTSSLIALVISIAVIVVLAVQRTDIISRCATLNADETIDSCSVHYRNLMIILCCLIVVINLFQFYFAAAISSYATRLRRTNIHAKLRNLEDYPEPPSKAEFF</sequence>
<keyword evidence="1" id="KW-0472">Membrane</keyword>
<evidence type="ECO:0000313" key="2">
    <source>
        <dbReference type="EMBL" id="KAG1565026.1"/>
    </source>
</evidence>
<feature type="transmembrane region" description="Helical" evidence="1">
    <location>
        <begin position="59"/>
        <end position="79"/>
    </location>
</feature>
<proteinExistence type="predicted"/>
<protein>
    <submittedName>
        <fullName evidence="2">Uncharacterized protein</fullName>
    </submittedName>
</protein>
<feature type="transmembrane region" description="Helical" evidence="1">
    <location>
        <begin position="141"/>
        <end position="163"/>
    </location>
</feature>
<keyword evidence="1" id="KW-0812">Transmembrane</keyword>
<comment type="caution">
    <text evidence="2">The sequence shown here is derived from an EMBL/GenBank/DDBJ whole genome shotgun (WGS) entry which is preliminary data.</text>
</comment>
<dbReference type="EMBL" id="JAANIU010002301">
    <property type="protein sequence ID" value="KAG1565026.1"/>
    <property type="molecule type" value="Genomic_DNA"/>
</dbReference>
<feature type="transmembrane region" description="Helical" evidence="1">
    <location>
        <begin position="91"/>
        <end position="113"/>
    </location>
</feature>
<organism evidence="2 3">
    <name type="scientific">Rhizopus delemar</name>
    <dbReference type="NCBI Taxonomy" id="936053"/>
    <lineage>
        <taxon>Eukaryota</taxon>
        <taxon>Fungi</taxon>
        <taxon>Fungi incertae sedis</taxon>
        <taxon>Mucoromycota</taxon>
        <taxon>Mucoromycotina</taxon>
        <taxon>Mucoromycetes</taxon>
        <taxon>Mucorales</taxon>
        <taxon>Mucorineae</taxon>
        <taxon>Rhizopodaceae</taxon>
        <taxon>Rhizopus</taxon>
    </lineage>
</organism>
<evidence type="ECO:0000313" key="3">
    <source>
        <dbReference type="Proteomes" id="UP000740926"/>
    </source>
</evidence>
<feature type="transmembrane region" description="Helical" evidence="1">
    <location>
        <begin position="12"/>
        <end position="39"/>
    </location>
</feature>
<keyword evidence="1" id="KW-1133">Transmembrane helix</keyword>
<gene>
    <name evidence="2" type="ORF">G6F50_010461</name>
</gene>
<keyword evidence="3" id="KW-1185">Reference proteome</keyword>
<evidence type="ECO:0000256" key="1">
    <source>
        <dbReference type="SAM" id="Phobius"/>
    </source>
</evidence>
<dbReference type="AlphaFoldDB" id="A0A9P6YVN7"/>
<name>A0A9P6YVN7_9FUNG</name>
<dbReference type="Proteomes" id="UP000740926">
    <property type="component" value="Unassembled WGS sequence"/>
</dbReference>